<keyword evidence="3" id="KW-1185">Reference proteome</keyword>
<dbReference type="GeneID" id="6493579"/>
<reference evidence="2 3" key="1">
    <citation type="journal article" date="2007" name="Nature">
        <title>Evolution of genes and genomes on the Drosophila phylogeny.</title>
        <authorList>
            <consortium name="Drosophila 12 Genomes Consortium"/>
            <person name="Clark A.G."/>
            <person name="Eisen M.B."/>
            <person name="Smith D.R."/>
            <person name="Bergman C.M."/>
            <person name="Oliver B."/>
            <person name="Markow T.A."/>
            <person name="Kaufman T.C."/>
            <person name="Kellis M."/>
            <person name="Gelbart W."/>
            <person name="Iyer V.N."/>
            <person name="Pollard D.A."/>
            <person name="Sackton T.B."/>
            <person name="Larracuente A.M."/>
            <person name="Singh N.D."/>
            <person name="Abad J.P."/>
            <person name="Abt D.N."/>
            <person name="Adryan B."/>
            <person name="Aguade M."/>
            <person name="Akashi H."/>
            <person name="Anderson W.W."/>
            <person name="Aquadro C.F."/>
            <person name="Ardell D.H."/>
            <person name="Arguello R."/>
            <person name="Artieri C.G."/>
            <person name="Barbash D.A."/>
            <person name="Barker D."/>
            <person name="Barsanti P."/>
            <person name="Batterham P."/>
            <person name="Batzoglou S."/>
            <person name="Begun D."/>
            <person name="Bhutkar A."/>
            <person name="Blanco E."/>
            <person name="Bosak S.A."/>
            <person name="Bradley R.K."/>
            <person name="Brand A.D."/>
            <person name="Brent M.R."/>
            <person name="Brooks A.N."/>
            <person name="Brown R.H."/>
            <person name="Butlin R.K."/>
            <person name="Caggese C."/>
            <person name="Calvi B.R."/>
            <person name="Bernardo de Carvalho A."/>
            <person name="Caspi A."/>
            <person name="Castrezana S."/>
            <person name="Celniker S.E."/>
            <person name="Chang J.L."/>
            <person name="Chapple C."/>
            <person name="Chatterji S."/>
            <person name="Chinwalla A."/>
            <person name="Civetta A."/>
            <person name="Clifton S.W."/>
            <person name="Comeron J.M."/>
            <person name="Costello J.C."/>
            <person name="Coyne J.A."/>
            <person name="Daub J."/>
            <person name="David R.G."/>
            <person name="Delcher A.L."/>
            <person name="Delehaunty K."/>
            <person name="Do C.B."/>
            <person name="Ebling H."/>
            <person name="Edwards K."/>
            <person name="Eickbush T."/>
            <person name="Evans J.D."/>
            <person name="Filipski A."/>
            <person name="Findeiss S."/>
            <person name="Freyhult E."/>
            <person name="Fulton L."/>
            <person name="Fulton R."/>
            <person name="Garcia A.C."/>
            <person name="Gardiner A."/>
            <person name="Garfield D.A."/>
            <person name="Garvin B.E."/>
            <person name="Gibson G."/>
            <person name="Gilbert D."/>
            <person name="Gnerre S."/>
            <person name="Godfrey J."/>
            <person name="Good R."/>
            <person name="Gotea V."/>
            <person name="Gravely B."/>
            <person name="Greenberg A.J."/>
            <person name="Griffiths-Jones S."/>
            <person name="Gross S."/>
            <person name="Guigo R."/>
            <person name="Gustafson E.A."/>
            <person name="Haerty W."/>
            <person name="Hahn M.W."/>
            <person name="Halligan D.L."/>
            <person name="Halpern A.L."/>
            <person name="Halter G.M."/>
            <person name="Han M.V."/>
            <person name="Heger A."/>
            <person name="Hillier L."/>
            <person name="Hinrichs A.S."/>
            <person name="Holmes I."/>
            <person name="Hoskins R.A."/>
            <person name="Hubisz M.J."/>
            <person name="Hultmark D."/>
            <person name="Huntley M.A."/>
            <person name="Jaffe D.B."/>
            <person name="Jagadeeshan S."/>
            <person name="Jeck W.R."/>
            <person name="Johnson J."/>
            <person name="Jones C.D."/>
            <person name="Jordan W.C."/>
            <person name="Karpen G.H."/>
            <person name="Kataoka E."/>
            <person name="Keightley P.D."/>
            <person name="Kheradpour P."/>
            <person name="Kirkness E.F."/>
            <person name="Koerich L.B."/>
            <person name="Kristiansen K."/>
            <person name="Kudrna D."/>
            <person name="Kulathinal R.J."/>
            <person name="Kumar S."/>
            <person name="Kwok R."/>
            <person name="Lander E."/>
            <person name="Langley C.H."/>
            <person name="Lapoint R."/>
            <person name="Lazzaro B.P."/>
            <person name="Lee S.J."/>
            <person name="Levesque L."/>
            <person name="Li R."/>
            <person name="Lin C.F."/>
            <person name="Lin M.F."/>
            <person name="Lindblad-Toh K."/>
            <person name="Llopart A."/>
            <person name="Long M."/>
            <person name="Low L."/>
            <person name="Lozovsky E."/>
            <person name="Lu J."/>
            <person name="Luo M."/>
            <person name="Machado C.A."/>
            <person name="Makalowski W."/>
            <person name="Marzo M."/>
            <person name="Matsuda M."/>
            <person name="Matzkin L."/>
            <person name="McAllister B."/>
            <person name="McBride C.S."/>
            <person name="McKernan B."/>
            <person name="McKernan K."/>
            <person name="Mendez-Lago M."/>
            <person name="Minx P."/>
            <person name="Mollenhauer M.U."/>
            <person name="Montooth K."/>
            <person name="Mount S.M."/>
            <person name="Mu X."/>
            <person name="Myers E."/>
            <person name="Negre B."/>
            <person name="Newfeld S."/>
            <person name="Nielsen R."/>
            <person name="Noor M.A."/>
            <person name="O'Grady P."/>
            <person name="Pachter L."/>
            <person name="Papaceit M."/>
            <person name="Parisi M.J."/>
            <person name="Parisi M."/>
            <person name="Parts L."/>
            <person name="Pedersen J.S."/>
            <person name="Pesole G."/>
            <person name="Phillippy A.M."/>
            <person name="Ponting C.P."/>
            <person name="Pop M."/>
            <person name="Porcelli D."/>
            <person name="Powell J.R."/>
            <person name="Prohaska S."/>
            <person name="Pruitt K."/>
            <person name="Puig M."/>
            <person name="Quesneville H."/>
            <person name="Ram K.R."/>
            <person name="Rand D."/>
            <person name="Rasmussen M.D."/>
            <person name="Reed L.K."/>
            <person name="Reenan R."/>
            <person name="Reily A."/>
            <person name="Remington K.A."/>
            <person name="Rieger T.T."/>
            <person name="Ritchie M.G."/>
            <person name="Robin C."/>
            <person name="Rogers Y.H."/>
            <person name="Rohde C."/>
            <person name="Rozas J."/>
            <person name="Rubenfield M.J."/>
            <person name="Ruiz A."/>
            <person name="Russo S."/>
            <person name="Salzberg S.L."/>
            <person name="Sanchez-Gracia A."/>
            <person name="Saranga D.J."/>
            <person name="Sato H."/>
            <person name="Schaeffer S.W."/>
            <person name="Schatz M.C."/>
            <person name="Schlenke T."/>
            <person name="Schwartz R."/>
            <person name="Segarra C."/>
            <person name="Singh R.S."/>
            <person name="Sirot L."/>
            <person name="Sirota M."/>
            <person name="Sisneros N.B."/>
            <person name="Smith C.D."/>
            <person name="Smith T.F."/>
            <person name="Spieth J."/>
            <person name="Stage D.E."/>
            <person name="Stark A."/>
            <person name="Stephan W."/>
            <person name="Strausberg R.L."/>
            <person name="Strempel S."/>
            <person name="Sturgill D."/>
            <person name="Sutton G."/>
            <person name="Sutton G.G."/>
            <person name="Tao W."/>
            <person name="Teichmann S."/>
            <person name="Tobari Y.N."/>
            <person name="Tomimura Y."/>
            <person name="Tsolas J.M."/>
            <person name="Valente V.L."/>
            <person name="Venter E."/>
            <person name="Venter J.C."/>
            <person name="Vicario S."/>
            <person name="Vieira F.G."/>
            <person name="Vilella A.J."/>
            <person name="Villasante A."/>
            <person name="Walenz B."/>
            <person name="Wang J."/>
            <person name="Wasserman M."/>
            <person name="Watts T."/>
            <person name="Wilson D."/>
            <person name="Wilson R.K."/>
            <person name="Wing R.A."/>
            <person name="Wolfner M.F."/>
            <person name="Wong A."/>
            <person name="Wong G.K."/>
            <person name="Wu C.I."/>
            <person name="Wu G."/>
            <person name="Yamamoto D."/>
            <person name="Yang H.P."/>
            <person name="Yang S.P."/>
            <person name="Yorke J.A."/>
            <person name="Yoshida K."/>
            <person name="Zdobnov E."/>
            <person name="Zhang P."/>
            <person name="Zhang Y."/>
            <person name="Zimin A.V."/>
            <person name="Baldwin J."/>
            <person name="Abdouelleil A."/>
            <person name="Abdulkadir J."/>
            <person name="Abebe A."/>
            <person name="Abera B."/>
            <person name="Abreu J."/>
            <person name="Acer S.C."/>
            <person name="Aftuck L."/>
            <person name="Alexander A."/>
            <person name="An P."/>
            <person name="Anderson E."/>
            <person name="Anderson S."/>
            <person name="Arachi H."/>
            <person name="Azer M."/>
            <person name="Bachantsang P."/>
            <person name="Barry A."/>
            <person name="Bayul T."/>
            <person name="Berlin A."/>
            <person name="Bessette D."/>
            <person name="Bloom T."/>
            <person name="Blye J."/>
            <person name="Boguslavskiy L."/>
            <person name="Bonnet C."/>
            <person name="Boukhgalter B."/>
            <person name="Bourzgui I."/>
            <person name="Brown A."/>
            <person name="Cahill P."/>
            <person name="Channer S."/>
            <person name="Cheshatsang Y."/>
            <person name="Chuda L."/>
            <person name="Citroen M."/>
            <person name="Collymore A."/>
            <person name="Cooke P."/>
            <person name="Costello M."/>
            <person name="D'Aco K."/>
            <person name="Daza R."/>
            <person name="De Haan G."/>
            <person name="DeGray S."/>
            <person name="DeMaso C."/>
            <person name="Dhargay N."/>
            <person name="Dooley K."/>
            <person name="Dooley E."/>
            <person name="Doricent M."/>
            <person name="Dorje P."/>
            <person name="Dorjee K."/>
            <person name="Dupes A."/>
            <person name="Elong R."/>
            <person name="Falk J."/>
            <person name="Farina A."/>
            <person name="Faro S."/>
            <person name="Ferguson D."/>
            <person name="Fisher S."/>
            <person name="Foley C.D."/>
            <person name="Franke A."/>
            <person name="Friedrich D."/>
            <person name="Gadbois L."/>
            <person name="Gearin G."/>
            <person name="Gearin C.R."/>
            <person name="Giannoukos G."/>
            <person name="Goode T."/>
            <person name="Graham J."/>
            <person name="Grandbois E."/>
            <person name="Grewal S."/>
            <person name="Gyaltsen K."/>
            <person name="Hafez N."/>
            <person name="Hagos B."/>
            <person name="Hall J."/>
            <person name="Henson C."/>
            <person name="Hollinger A."/>
            <person name="Honan T."/>
            <person name="Huard M.D."/>
            <person name="Hughes L."/>
            <person name="Hurhula B."/>
            <person name="Husby M.E."/>
            <person name="Kamat A."/>
            <person name="Kanga B."/>
            <person name="Kashin S."/>
            <person name="Khazanovich D."/>
            <person name="Kisner P."/>
            <person name="Lance K."/>
            <person name="Lara M."/>
            <person name="Lee W."/>
            <person name="Lennon N."/>
            <person name="Letendre F."/>
            <person name="LeVine R."/>
            <person name="Lipovsky A."/>
            <person name="Liu X."/>
            <person name="Liu J."/>
            <person name="Liu S."/>
            <person name="Lokyitsang T."/>
            <person name="Lokyitsang Y."/>
            <person name="Lubonja R."/>
            <person name="Lui A."/>
            <person name="MacDonald P."/>
            <person name="Magnisalis V."/>
            <person name="Maru K."/>
            <person name="Matthews C."/>
            <person name="McCusker W."/>
            <person name="McDonough S."/>
            <person name="Mehta T."/>
            <person name="Meldrim J."/>
            <person name="Meneus L."/>
            <person name="Mihai O."/>
            <person name="Mihalev A."/>
            <person name="Mihova T."/>
            <person name="Mittelman R."/>
            <person name="Mlenga V."/>
            <person name="Montmayeur A."/>
            <person name="Mulrain L."/>
            <person name="Navidi A."/>
            <person name="Naylor J."/>
            <person name="Negash T."/>
            <person name="Nguyen T."/>
            <person name="Nguyen N."/>
            <person name="Nicol R."/>
            <person name="Norbu C."/>
            <person name="Norbu N."/>
            <person name="Novod N."/>
            <person name="O'Neill B."/>
            <person name="Osman S."/>
            <person name="Markiewicz E."/>
            <person name="Oyono O.L."/>
            <person name="Patti C."/>
            <person name="Phunkhang P."/>
            <person name="Pierre F."/>
            <person name="Priest M."/>
            <person name="Raghuraman S."/>
            <person name="Rege F."/>
            <person name="Reyes R."/>
            <person name="Rise C."/>
            <person name="Rogov P."/>
            <person name="Ross K."/>
            <person name="Ryan E."/>
            <person name="Settipalli S."/>
            <person name="Shea T."/>
            <person name="Sherpa N."/>
            <person name="Shi L."/>
            <person name="Shih D."/>
            <person name="Sparrow T."/>
            <person name="Spaulding J."/>
            <person name="Stalker J."/>
            <person name="Stange-Thomann N."/>
            <person name="Stavropoulos S."/>
            <person name="Stone C."/>
            <person name="Strader C."/>
            <person name="Tesfaye S."/>
            <person name="Thomson T."/>
            <person name="Thoulutsang Y."/>
            <person name="Thoulutsang D."/>
            <person name="Topham K."/>
            <person name="Topping I."/>
            <person name="Tsamla T."/>
            <person name="Vassiliev H."/>
            <person name="Vo A."/>
            <person name="Wangchuk T."/>
            <person name="Wangdi T."/>
            <person name="Weiand M."/>
            <person name="Wilkinson J."/>
            <person name="Wilson A."/>
            <person name="Yadav S."/>
            <person name="Young G."/>
            <person name="Yu Q."/>
            <person name="Zembek L."/>
            <person name="Zhong D."/>
            <person name="Zimmer A."/>
            <person name="Zwirko Z."/>
            <person name="Jaffe D.B."/>
            <person name="Alvarez P."/>
            <person name="Brockman W."/>
            <person name="Butler J."/>
            <person name="Chin C."/>
            <person name="Gnerre S."/>
            <person name="Grabherr M."/>
            <person name="Kleber M."/>
            <person name="Mauceli E."/>
            <person name="MacCallum I."/>
        </authorList>
    </citation>
    <scope>NUCLEOTIDE SEQUENCE [LARGE SCALE GENOMIC DNA]</scope>
    <source>
        <strain evidence="3">Tucson 14024-0371.13</strain>
    </source>
</reference>
<dbReference type="KEGG" id="dan:6493579"/>
<feature type="signal peptide" evidence="1">
    <location>
        <begin position="1"/>
        <end position="29"/>
    </location>
</feature>
<gene>
    <name evidence="2" type="primary">Dana\GF10711</name>
    <name evidence="2" type="synonym">dana_GLEANR_10668</name>
    <name evidence="2" type="ORF">GF10711</name>
</gene>
<dbReference type="OrthoDB" id="7868537at2759"/>
<proteinExistence type="predicted"/>
<keyword evidence="1" id="KW-0732">Signal</keyword>
<dbReference type="Proteomes" id="UP000007801">
    <property type="component" value="Unassembled WGS sequence"/>
</dbReference>
<dbReference type="EMBL" id="CH902618">
    <property type="protein sequence ID" value="EDV40840.2"/>
    <property type="molecule type" value="Genomic_DNA"/>
</dbReference>
<evidence type="ECO:0000313" key="2">
    <source>
        <dbReference type="EMBL" id="EDV40840.2"/>
    </source>
</evidence>
<accession>B3M6J1</accession>
<sequence>MFENISFLFLCALAFLAWALLCFLHMVEIQRRSASDYRVELYTEHPAITFAPHQAPDLNSMPSGTYDFAMSFGVIFAMTFGLSKVLQLAEGHAKSYLKTRDELRPVLVARPISLNEEQNSLPKTVNERCPDPKSPDISPVDENAELKQQLQALQAHCLEMRELLQELRVSSSFSSHTNSNTIAITYDDDSLDPLVSEESDTQVWRRNDSIAEFISGSSQPFIEDMEPRVPNPSLSQSGQNIYITNSQIHINGGVFCTGNPVNVDLCRQASKYNCKPSEFLQVFDHFIKGPKERPMIAGIRCNSYLL</sequence>
<dbReference type="InParanoid" id="B3M6J1"/>
<dbReference type="HOGENOM" id="CLU_061885_0_0_1"/>
<evidence type="ECO:0000313" key="3">
    <source>
        <dbReference type="Proteomes" id="UP000007801"/>
    </source>
</evidence>
<organism evidence="2 3">
    <name type="scientific">Drosophila ananassae</name>
    <name type="common">Fruit fly</name>
    <dbReference type="NCBI Taxonomy" id="7217"/>
    <lineage>
        <taxon>Eukaryota</taxon>
        <taxon>Metazoa</taxon>
        <taxon>Ecdysozoa</taxon>
        <taxon>Arthropoda</taxon>
        <taxon>Hexapoda</taxon>
        <taxon>Insecta</taxon>
        <taxon>Pterygota</taxon>
        <taxon>Neoptera</taxon>
        <taxon>Endopterygota</taxon>
        <taxon>Diptera</taxon>
        <taxon>Brachycera</taxon>
        <taxon>Muscomorpha</taxon>
        <taxon>Ephydroidea</taxon>
        <taxon>Drosophilidae</taxon>
        <taxon>Drosophila</taxon>
        <taxon>Sophophora</taxon>
    </lineage>
</organism>
<feature type="chain" id="PRO_5006454549" evidence="1">
    <location>
        <begin position="30"/>
        <end position="306"/>
    </location>
</feature>
<evidence type="ECO:0000256" key="1">
    <source>
        <dbReference type="SAM" id="SignalP"/>
    </source>
</evidence>
<protein>
    <submittedName>
        <fullName evidence="2">Uncharacterized protein</fullName>
    </submittedName>
</protein>
<dbReference type="AlphaFoldDB" id="B3M6J1"/>
<name>B3M6J1_DROAN</name>
<dbReference type="STRING" id="7217.B3M6J1"/>